<evidence type="ECO:0000313" key="2">
    <source>
        <dbReference type="Proteomes" id="UP000233556"/>
    </source>
</evidence>
<dbReference type="EMBL" id="KZ505731">
    <property type="protein sequence ID" value="PKU46012.1"/>
    <property type="molecule type" value="Genomic_DNA"/>
</dbReference>
<reference evidence="2" key="2">
    <citation type="submission" date="2017-12" db="EMBL/GenBank/DDBJ databases">
        <title>Genome sequence of the Bar-tailed Godwit (Limosa lapponica baueri).</title>
        <authorList>
            <person name="Lima N.C.B."/>
            <person name="Parody-Merino A.M."/>
            <person name="Battley P.F."/>
            <person name="Fidler A.E."/>
            <person name="Prosdocimi F."/>
        </authorList>
    </citation>
    <scope>NUCLEOTIDE SEQUENCE [LARGE SCALE GENOMIC DNA]</scope>
</reference>
<sequence>MSRKWQLFSADEDMQVRERIPVKEISSLSNRLGVQDISNAKINNSFLTQVVRKPRSRGALLDLTLTNKEELVRDLKIRDKLGYRDLEIVMRFLSECKRDKKVTASSWHGLMKRKPCLTDLMAFHNEVTGLVYVHTIGKKDWEVTTQSNDQRKTRFLVYVIDSRNVYLA</sequence>
<dbReference type="Proteomes" id="UP000233556">
    <property type="component" value="Unassembled WGS sequence"/>
</dbReference>
<evidence type="ECO:0000313" key="1">
    <source>
        <dbReference type="EMBL" id="PKU46012.1"/>
    </source>
</evidence>
<name>A0A2I0UIY8_LIMLA</name>
<accession>A0A2I0UIY8</accession>
<protein>
    <submittedName>
        <fullName evidence="1">Serine threonine-protein phosphatase 2b catalytic subunit alpha isoform</fullName>
    </submittedName>
</protein>
<reference evidence="2" key="1">
    <citation type="submission" date="2017-11" db="EMBL/GenBank/DDBJ databases">
        <authorList>
            <person name="Lima N.C."/>
            <person name="Parody-Merino A.M."/>
            <person name="Battley P.F."/>
            <person name="Fidler A.E."/>
            <person name="Prosdocimi F."/>
        </authorList>
    </citation>
    <scope>NUCLEOTIDE SEQUENCE [LARGE SCALE GENOMIC DNA]</scope>
</reference>
<proteinExistence type="predicted"/>
<gene>
    <name evidence="1" type="ORF">llap_3674</name>
</gene>
<organism evidence="1 2">
    <name type="scientific">Limosa lapponica baueri</name>
    <dbReference type="NCBI Taxonomy" id="1758121"/>
    <lineage>
        <taxon>Eukaryota</taxon>
        <taxon>Metazoa</taxon>
        <taxon>Chordata</taxon>
        <taxon>Craniata</taxon>
        <taxon>Vertebrata</taxon>
        <taxon>Euteleostomi</taxon>
        <taxon>Archelosauria</taxon>
        <taxon>Archosauria</taxon>
        <taxon>Dinosauria</taxon>
        <taxon>Saurischia</taxon>
        <taxon>Theropoda</taxon>
        <taxon>Coelurosauria</taxon>
        <taxon>Aves</taxon>
        <taxon>Neognathae</taxon>
        <taxon>Neoaves</taxon>
        <taxon>Charadriiformes</taxon>
        <taxon>Scolopacidae</taxon>
        <taxon>Limosa</taxon>
    </lineage>
</organism>
<dbReference type="AlphaFoldDB" id="A0A2I0UIY8"/>
<keyword evidence="2" id="KW-1185">Reference proteome</keyword>